<dbReference type="PROSITE" id="PS00101">
    <property type="entry name" value="HEXAPEP_TRANSFERASES"/>
    <property type="match status" value="1"/>
</dbReference>
<dbReference type="Proteomes" id="UP000019027">
    <property type="component" value="Chromosome"/>
</dbReference>
<dbReference type="KEGG" id="ths:TES1_2029"/>
<dbReference type="Gene3D" id="2.160.10.10">
    <property type="entry name" value="Hexapeptide repeat proteins"/>
    <property type="match status" value="1"/>
</dbReference>
<keyword evidence="4" id="KW-1185">Reference proteome</keyword>
<gene>
    <name evidence="3" type="ORF">TES1_2029</name>
</gene>
<evidence type="ECO:0000259" key="2">
    <source>
        <dbReference type="Pfam" id="PF24894"/>
    </source>
</evidence>
<dbReference type="InterPro" id="IPR050179">
    <property type="entry name" value="Trans_hexapeptide_repeat"/>
</dbReference>
<dbReference type="AlphaFoldDB" id="W0I5Q5"/>
<dbReference type="InterPro" id="IPR018357">
    <property type="entry name" value="Hexapep_transf_CS"/>
</dbReference>
<dbReference type="EMBL" id="CP006965">
    <property type="protein sequence ID" value="AHF81404.1"/>
    <property type="molecule type" value="Genomic_DNA"/>
</dbReference>
<dbReference type="RefSeq" id="WP_051408231.1">
    <property type="nucleotide sequence ID" value="NZ_CP006965.1"/>
</dbReference>
<sequence length="259" mass="29299">MRNQLEYYYRLISSFFNSIYKYITSRSYIGAGAIIKNSKLGRRVRLEMFSTVTNSTLYDNVYIGKFASVNDSTLHRNVVIGDYSRIWNVEIGKYSYVGRNSDIRKAVIGKFVSISWNVTIGPPEHLITSLSTHPFIYSNNWDLLSHDSLVSHDEYSSSCEIGHDVWIGANVVILRGVKIGTGAVIGAGAVVTHDVPPYAIVVGVPARILKYRFSQDVIEALLNSKWWDAPPEKISKLVKLINNKNLEEKKLIQFLETNF</sequence>
<dbReference type="GeneID" id="85941210"/>
<keyword evidence="1" id="KW-0808">Transferase</keyword>
<protein>
    <recommendedName>
        <fullName evidence="2">Glucose-1-phosphate adenylyltransferase/Bifunctional protein GlmU-like C-terminal hexapeptide domain-containing protein</fullName>
    </recommendedName>
</protein>
<evidence type="ECO:0000313" key="3">
    <source>
        <dbReference type="EMBL" id="AHF81404.1"/>
    </source>
</evidence>
<dbReference type="SUPFAM" id="SSF51161">
    <property type="entry name" value="Trimeric LpxA-like enzymes"/>
    <property type="match status" value="2"/>
</dbReference>
<evidence type="ECO:0000256" key="1">
    <source>
        <dbReference type="ARBA" id="ARBA00022679"/>
    </source>
</evidence>
<dbReference type="PANTHER" id="PTHR43300:SF11">
    <property type="entry name" value="ACETYLTRANSFERASE RV3034C-RELATED"/>
    <property type="match status" value="1"/>
</dbReference>
<name>W0I5Q5_9EURY</name>
<dbReference type="Pfam" id="PF00132">
    <property type="entry name" value="Hexapep"/>
    <property type="match status" value="1"/>
</dbReference>
<dbReference type="PANTHER" id="PTHR43300">
    <property type="entry name" value="ACETYLTRANSFERASE"/>
    <property type="match status" value="1"/>
</dbReference>
<evidence type="ECO:0000313" key="4">
    <source>
        <dbReference type="Proteomes" id="UP000019027"/>
    </source>
</evidence>
<dbReference type="InterPro" id="IPR001451">
    <property type="entry name" value="Hexapep"/>
</dbReference>
<feature type="domain" description="Glucose-1-phosphate adenylyltransferase/Bifunctional protein GlmU-like C-terminal hexapeptide" evidence="2">
    <location>
        <begin position="23"/>
        <end position="85"/>
    </location>
</feature>
<dbReference type="GO" id="GO:0016740">
    <property type="term" value="F:transferase activity"/>
    <property type="evidence" value="ECO:0007669"/>
    <property type="project" value="UniProtKB-KW"/>
</dbReference>
<dbReference type="Pfam" id="PF24894">
    <property type="entry name" value="Hexapep_GlmU"/>
    <property type="match status" value="1"/>
</dbReference>
<dbReference type="STRING" id="582419.TES1_2029"/>
<accession>W0I5Q5</accession>
<organism evidence="3 4">
    <name type="scientific">Thermococcus paralvinellae</name>
    <dbReference type="NCBI Taxonomy" id="582419"/>
    <lineage>
        <taxon>Archaea</taxon>
        <taxon>Methanobacteriati</taxon>
        <taxon>Methanobacteriota</taxon>
        <taxon>Thermococci</taxon>
        <taxon>Thermococcales</taxon>
        <taxon>Thermococcaceae</taxon>
        <taxon>Thermococcus</taxon>
    </lineage>
</organism>
<dbReference type="InterPro" id="IPR056818">
    <property type="entry name" value="GlmU/GlgC-like_hexapep"/>
</dbReference>
<reference evidence="3 4" key="1">
    <citation type="journal article" date="2014" name="Int. J. Syst. Evol. Microbiol.">
        <title>Thermococcus paralvinellae sp. nov. and Thermococcus cleftensis sp. nov. of hyperthermophilic heterotrophs from deep-sea hydrothermal vents.</title>
        <authorList>
            <person name="Hensley S.A."/>
            <person name="Jung J.H."/>
            <person name="Park C.S."/>
            <person name="Holden J.F."/>
        </authorList>
    </citation>
    <scope>NUCLEOTIDE SEQUENCE [LARGE SCALE GENOMIC DNA]</scope>
    <source>
        <strain evidence="3 4">ES1</strain>
    </source>
</reference>
<proteinExistence type="predicted"/>
<dbReference type="InterPro" id="IPR011004">
    <property type="entry name" value="Trimer_LpxA-like_sf"/>
</dbReference>
<dbReference type="CDD" id="cd03349">
    <property type="entry name" value="LbH_XAT"/>
    <property type="match status" value="1"/>
</dbReference>
<dbReference type="HOGENOM" id="CLU_051638_5_0_2"/>